<name>A0ABW7LID8_9RHOB</name>
<dbReference type="EMBL" id="JBIMPR010000003">
    <property type="protein sequence ID" value="MFH5773549.1"/>
    <property type="molecule type" value="Genomic_DNA"/>
</dbReference>
<keyword evidence="2" id="KW-1185">Reference proteome</keyword>
<gene>
    <name evidence="1" type="ORF">ACHFJ0_04800</name>
</gene>
<comment type="caution">
    <text evidence="1">The sequence shown here is derived from an EMBL/GenBank/DDBJ whole genome shotgun (WGS) entry which is preliminary data.</text>
</comment>
<dbReference type="RefSeq" id="WP_395132403.1">
    <property type="nucleotide sequence ID" value="NZ_JBIMPR010000003.1"/>
</dbReference>
<dbReference type="Proteomes" id="UP001609376">
    <property type="component" value="Unassembled WGS sequence"/>
</dbReference>
<evidence type="ECO:0000313" key="1">
    <source>
        <dbReference type="EMBL" id="MFH5773549.1"/>
    </source>
</evidence>
<protein>
    <recommendedName>
        <fullName evidence="3">Alpha/beta hydrolase</fullName>
    </recommendedName>
</protein>
<organism evidence="1 2">
    <name type="scientific">Paracoccus broussonetiae subsp. drimophilus</name>
    <dbReference type="NCBI Taxonomy" id="3373869"/>
    <lineage>
        <taxon>Bacteria</taxon>
        <taxon>Pseudomonadati</taxon>
        <taxon>Pseudomonadota</taxon>
        <taxon>Alphaproteobacteria</taxon>
        <taxon>Rhodobacterales</taxon>
        <taxon>Paracoccaceae</taxon>
        <taxon>Paracoccus</taxon>
        <taxon>Paracoccus broussonetiae</taxon>
    </lineage>
</organism>
<reference evidence="1 2" key="1">
    <citation type="submission" date="2024-10" db="EMBL/GenBank/DDBJ databases">
        <title>Paracoccus drimophilus sp. nov., a novel bacterium from corn roots in Hunan.</title>
        <authorList>
            <person name="Li X."/>
        </authorList>
    </citation>
    <scope>NUCLEOTIDE SEQUENCE [LARGE SCALE GENOMIC DNA]</scope>
    <source>
        <strain evidence="1 2">NGMCC 1.201697</strain>
    </source>
</reference>
<evidence type="ECO:0008006" key="3">
    <source>
        <dbReference type="Google" id="ProtNLM"/>
    </source>
</evidence>
<proteinExistence type="predicted"/>
<accession>A0ABW7LID8</accession>
<sequence length="99" mass="11297">MTQTHHHHEPPSYCQIGRSTLARYPGDPLPAWLGPTKPAPTIRYSHGNIPMPQNDHSMRMLADGWSWNGLHWFKQRISAPVPVLVFGETPTLPDYEDRT</sequence>
<evidence type="ECO:0000313" key="2">
    <source>
        <dbReference type="Proteomes" id="UP001609376"/>
    </source>
</evidence>